<proteinExistence type="predicted"/>
<dbReference type="HOGENOM" id="CLU_1448284_0_0_1"/>
<evidence type="ECO:0000313" key="1">
    <source>
        <dbReference type="EMBL" id="KII84908.1"/>
    </source>
</evidence>
<accession>A0A0C9T9H2</accession>
<dbReference type="AlphaFoldDB" id="A0A0C9T9H2"/>
<keyword evidence="2" id="KW-1185">Reference proteome</keyword>
<reference evidence="1 2" key="1">
    <citation type="submission" date="2014-06" db="EMBL/GenBank/DDBJ databases">
        <title>Evolutionary Origins and Diversification of the Mycorrhizal Mutualists.</title>
        <authorList>
            <consortium name="DOE Joint Genome Institute"/>
            <consortium name="Mycorrhizal Genomics Consortium"/>
            <person name="Kohler A."/>
            <person name="Kuo A."/>
            <person name="Nagy L.G."/>
            <person name="Floudas D."/>
            <person name="Copeland A."/>
            <person name="Barry K.W."/>
            <person name="Cichocki N."/>
            <person name="Veneault-Fourrey C."/>
            <person name="LaButti K."/>
            <person name="Lindquist E.A."/>
            <person name="Lipzen A."/>
            <person name="Lundell T."/>
            <person name="Morin E."/>
            <person name="Murat C."/>
            <person name="Riley R."/>
            <person name="Ohm R."/>
            <person name="Sun H."/>
            <person name="Tunlid A."/>
            <person name="Henrissat B."/>
            <person name="Grigoriev I.V."/>
            <person name="Hibbett D.S."/>
            <person name="Martin F."/>
        </authorList>
    </citation>
    <scope>NUCLEOTIDE SEQUENCE [LARGE SCALE GENOMIC DNA]</scope>
    <source>
        <strain evidence="1 2">FD-325 SS-3</strain>
    </source>
</reference>
<dbReference type="Proteomes" id="UP000053263">
    <property type="component" value="Unassembled WGS sequence"/>
</dbReference>
<evidence type="ECO:0008006" key="3">
    <source>
        <dbReference type="Google" id="ProtNLM"/>
    </source>
</evidence>
<sequence length="187" mass="21260">MKKVTRRNFLARAVRSVSDKELIHQQNLALDHALQEFSVTSLMRLQVTSAVETDDYEKLKQTDIQLLEEVACPTDGPYLRIHRARIRSNGTVVRVLQHNDTVSVSEFLADLRRYQKMFHPNVEQLLGASPRTAPTKFVVVEDYPHQVDEILLSNPCALSLHERVRLALKAMTDILASLGHNSCRAPH</sequence>
<dbReference type="EMBL" id="KN832569">
    <property type="protein sequence ID" value="KII84908.1"/>
    <property type="molecule type" value="Genomic_DNA"/>
</dbReference>
<protein>
    <recommendedName>
        <fullName evidence="3">Protein kinase domain-containing protein</fullName>
    </recommendedName>
</protein>
<evidence type="ECO:0000313" key="2">
    <source>
        <dbReference type="Proteomes" id="UP000053263"/>
    </source>
</evidence>
<gene>
    <name evidence="1" type="ORF">PLICRDRAFT_346169</name>
</gene>
<name>A0A0C9T9H2_PLICR</name>
<organism evidence="1 2">
    <name type="scientific">Plicaturopsis crispa FD-325 SS-3</name>
    <dbReference type="NCBI Taxonomy" id="944288"/>
    <lineage>
        <taxon>Eukaryota</taxon>
        <taxon>Fungi</taxon>
        <taxon>Dikarya</taxon>
        <taxon>Basidiomycota</taxon>
        <taxon>Agaricomycotina</taxon>
        <taxon>Agaricomycetes</taxon>
        <taxon>Agaricomycetidae</taxon>
        <taxon>Amylocorticiales</taxon>
        <taxon>Amylocorticiaceae</taxon>
        <taxon>Plicatura</taxon>
        <taxon>Plicaturopsis crispa</taxon>
    </lineage>
</organism>